<feature type="transmembrane region" description="Helical" evidence="1">
    <location>
        <begin position="37"/>
        <end position="59"/>
    </location>
</feature>
<sequence>MTLTLLIIGMALCAFATRWVPLVLFGDRELPDVVKSALNYVPGAVLAALVFPAVLTPMWDGGDSEWAVPTLVGGVATLVAGRFVKHFLVVTVIGVVVFFLVKRLFG</sequence>
<dbReference type="RefSeq" id="WP_189996965.1">
    <property type="nucleotide sequence ID" value="NZ_BNCB01000012.1"/>
</dbReference>
<feature type="transmembrane region" description="Helical" evidence="1">
    <location>
        <begin position="6"/>
        <end position="25"/>
    </location>
</feature>
<accession>A0ABQ3RAP1</accession>
<keyword evidence="1" id="KW-0812">Transmembrane</keyword>
<dbReference type="InterPro" id="IPR008407">
    <property type="entry name" value="Brnchd-chn_aa_trnsp_AzlD"/>
</dbReference>
<evidence type="ECO:0000313" key="3">
    <source>
        <dbReference type="Proteomes" id="UP000646738"/>
    </source>
</evidence>
<proteinExistence type="predicted"/>
<evidence type="ECO:0008006" key="4">
    <source>
        <dbReference type="Google" id="ProtNLM"/>
    </source>
</evidence>
<keyword evidence="1" id="KW-1133">Transmembrane helix</keyword>
<dbReference type="EMBL" id="BNEA01000015">
    <property type="protein sequence ID" value="GHI52921.1"/>
    <property type="molecule type" value="Genomic_DNA"/>
</dbReference>
<feature type="transmembrane region" description="Helical" evidence="1">
    <location>
        <begin position="79"/>
        <end position="101"/>
    </location>
</feature>
<dbReference type="Proteomes" id="UP000646738">
    <property type="component" value="Unassembled WGS sequence"/>
</dbReference>
<protein>
    <recommendedName>
        <fullName evidence="4">Branched-chain amino acid transport protein</fullName>
    </recommendedName>
</protein>
<gene>
    <name evidence="2" type="ORF">Srubr_27670</name>
</gene>
<organism evidence="2 3">
    <name type="scientific">Streptomyces rubradiris</name>
    <name type="common">Streptomyces achromogenes subsp. rubradiris</name>
    <dbReference type="NCBI Taxonomy" id="285531"/>
    <lineage>
        <taxon>Bacteria</taxon>
        <taxon>Bacillati</taxon>
        <taxon>Actinomycetota</taxon>
        <taxon>Actinomycetes</taxon>
        <taxon>Kitasatosporales</taxon>
        <taxon>Streptomycetaceae</taxon>
        <taxon>Streptomyces</taxon>
    </lineage>
</organism>
<evidence type="ECO:0000313" key="2">
    <source>
        <dbReference type="EMBL" id="GHI52921.1"/>
    </source>
</evidence>
<keyword evidence="1" id="KW-0472">Membrane</keyword>
<name>A0ABQ3RAP1_STRRR</name>
<reference evidence="3" key="1">
    <citation type="submission" date="2023-07" db="EMBL/GenBank/DDBJ databases">
        <title>Whole genome shotgun sequence of Streptomyces achromogenes subsp. rubradiris NBRC 14000.</title>
        <authorList>
            <person name="Komaki H."/>
            <person name="Tamura T."/>
        </authorList>
    </citation>
    <scope>NUCLEOTIDE SEQUENCE [LARGE SCALE GENOMIC DNA]</scope>
    <source>
        <strain evidence="3">NBRC 14000</strain>
    </source>
</reference>
<evidence type="ECO:0000256" key="1">
    <source>
        <dbReference type="SAM" id="Phobius"/>
    </source>
</evidence>
<keyword evidence="3" id="KW-1185">Reference proteome</keyword>
<comment type="caution">
    <text evidence="2">The sequence shown here is derived from an EMBL/GenBank/DDBJ whole genome shotgun (WGS) entry which is preliminary data.</text>
</comment>
<dbReference type="Pfam" id="PF05437">
    <property type="entry name" value="AzlD"/>
    <property type="match status" value="1"/>
</dbReference>